<sequence>MPESRPGPSHYDRAPRRRHDSHESETPLMKRSKFEAIQRTKARNQNTPTEQRYCVGVGYKWSEKPTAKGSKKYRPPRRPHQ</sequence>
<feature type="region of interest" description="Disordered" evidence="1">
    <location>
        <begin position="1"/>
        <end position="81"/>
    </location>
</feature>
<gene>
    <name evidence="2" type="ORF">AKAME5_000206600</name>
</gene>
<evidence type="ECO:0000256" key="1">
    <source>
        <dbReference type="SAM" id="MobiDB-lite"/>
    </source>
</evidence>
<reference evidence="2" key="1">
    <citation type="submission" date="2022-08" db="EMBL/GenBank/DDBJ databases">
        <title>Genome sequencing of akame (Lates japonicus).</title>
        <authorList>
            <person name="Hashiguchi Y."/>
            <person name="Takahashi H."/>
        </authorList>
    </citation>
    <scope>NUCLEOTIDE SEQUENCE</scope>
    <source>
        <strain evidence="2">Kochi</strain>
    </source>
</reference>
<dbReference type="AlphaFoldDB" id="A0AAD3QY70"/>
<keyword evidence="3" id="KW-1185">Reference proteome</keyword>
<evidence type="ECO:0000313" key="3">
    <source>
        <dbReference type="Proteomes" id="UP001279410"/>
    </source>
</evidence>
<comment type="caution">
    <text evidence="2">The sequence shown here is derived from an EMBL/GenBank/DDBJ whole genome shotgun (WGS) entry which is preliminary data.</text>
</comment>
<accession>A0AAD3QY70</accession>
<proteinExistence type="predicted"/>
<name>A0AAD3QY70_LATJO</name>
<feature type="compositionally biased region" description="Basic residues" evidence="1">
    <location>
        <begin position="69"/>
        <end position="81"/>
    </location>
</feature>
<dbReference type="EMBL" id="BRZM01000005">
    <property type="protein sequence ID" value="GLD48016.1"/>
    <property type="molecule type" value="Genomic_DNA"/>
</dbReference>
<organism evidence="2 3">
    <name type="scientific">Lates japonicus</name>
    <name type="common">Japanese lates</name>
    <dbReference type="NCBI Taxonomy" id="270547"/>
    <lineage>
        <taxon>Eukaryota</taxon>
        <taxon>Metazoa</taxon>
        <taxon>Chordata</taxon>
        <taxon>Craniata</taxon>
        <taxon>Vertebrata</taxon>
        <taxon>Euteleostomi</taxon>
        <taxon>Actinopterygii</taxon>
        <taxon>Neopterygii</taxon>
        <taxon>Teleostei</taxon>
        <taxon>Neoteleostei</taxon>
        <taxon>Acanthomorphata</taxon>
        <taxon>Carangaria</taxon>
        <taxon>Carangaria incertae sedis</taxon>
        <taxon>Centropomidae</taxon>
        <taxon>Lates</taxon>
    </lineage>
</organism>
<dbReference type="Proteomes" id="UP001279410">
    <property type="component" value="Unassembled WGS sequence"/>
</dbReference>
<feature type="compositionally biased region" description="Basic and acidic residues" evidence="1">
    <location>
        <begin position="10"/>
        <end position="25"/>
    </location>
</feature>
<protein>
    <submittedName>
        <fullName evidence="2">Uncharacterized protein</fullName>
    </submittedName>
</protein>
<evidence type="ECO:0000313" key="2">
    <source>
        <dbReference type="EMBL" id="GLD48016.1"/>
    </source>
</evidence>